<organism evidence="2 3">
    <name type="scientific">Potamilus streckersoni</name>
    <dbReference type="NCBI Taxonomy" id="2493646"/>
    <lineage>
        <taxon>Eukaryota</taxon>
        <taxon>Metazoa</taxon>
        <taxon>Spiralia</taxon>
        <taxon>Lophotrochozoa</taxon>
        <taxon>Mollusca</taxon>
        <taxon>Bivalvia</taxon>
        <taxon>Autobranchia</taxon>
        <taxon>Heteroconchia</taxon>
        <taxon>Palaeoheterodonta</taxon>
        <taxon>Unionida</taxon>
        <taxon>Unionoidea</taxon>
        <taxon>Unionidae</taxon>
        <taxon>Ambleminae</taxon>
        <taxon>Lampsilini</taxon>
        <taxon>Potamilus</taxon>
    </lineage>
</organism>
<evidence type="ECO:0000313" key="3">
    <source>
        <dbReference type="Proteomes" id="UP001195483"/>
    </source>
</evidence>
<dbReference type="AlphaFoldDB" id="A0AAE0RV31"/>
<keyword evidence="3" id="KW-1185">Reference proteome</keyword>
<reference evidence="2" key="1">
    <citation type="journal article" date="2021" name="Genome Biol. Evol.">
        <title>A High-Quality Reference Genome for a Parasitic Bivalve with Doubly Uniparental Inheritance (Bivalvia: Unionida).</title>
        <authorList>
            <person name="Smith C.H."/>
        </authorList>
    </citation>
    <scope>NUCLEOTIDE SEQUENCE</scope>
    <source>
        <strain evidence="2">CHS0354</strain>
    </source>
</reference>
<keyword evidence="1" id="KW-0175">Coiled coil</keyword>
<dbReference type="Proteomes" id="UP001195483">
    <property type="component" value="Unassembled WGS sequence"/>
</dbReference>
<dbReference type="EMBL" id="JAEAOA010000769">
    <property type="protein sequence ID" value="KAK3580223.1"/>
    <property type="molecule type" value="Genomic_DNA"/>
</dbReference>
<sequence length="249" mass="28770">MKKIEKHLQTFLEKNESSIYELETEVNNLTAEILDLRQRINTKLEELETLVKTEGYRIYKEEGLINAIRNFYTFLETVLKYGTDTQKFLVCKKSLTQFKPYADQISEKYEQTESVTVHLEIGTHVHDILSHDFSSIVKLEIIPERMHFPCIASSSSSLYSCIIKPLAERQVKLEKVMEIQSVGKMDPMYSGIVHLPDGCVVLTDFKNKTCCLYDNSYIIISSYKLHESPYDVCLMEHNEVAVTYSNKTA</sequence>
<reference evidence="2" key="2">
    <citation type="journal article" date="2021" name="Genome Biol. Evol.">
        <title>Developing a high-quality reference genome for a parasitic bivalve with doubly uniparental inheritance (Bivalvia: Unionida).</title>
        <authorList>
            <person name="Smith C.H."/>
        </authorList>
    </citation>
    <scope>NUCLEOTIDE SEQUENCE</scope>
    <source>
        <strain evidence="2">CHS0354</strain>
        <tissue evidence="2">Mantle</tissue>
    </source>
</reference>
<feature type="coiled-coil region" evidence="1">
    <location>
        <begin position="12"/>
        <end position="46"/>
    </location>
</feature>
<protein>
    <submittedName>
        <fullName evidence="2">Uncharacterized protein</fullName>
    </submittedName>
</protein>
<evidence type="ECO:0000313" key="2">
    <source>
        <dbReference type="EMBL" id="KAK3580223.1"/>
    </source>
</evidence>
<gene>
    <name evidence="2" type="ORF">CHS0354_012750</name>
</gene>
<accession>A0AAE0RV31</accession>
<comment type="caution">
    <text evidence="2">The sequence shown here is derived from an EMBL/GenBank/DDBJ whole genome shotgun (WGS) entry which is preliminary data.</text>
</comment>
<reference evidence="2" key="3">
    <citation type="submission" date="2023-05" db="EMBL/GenBank/DDBJ databases">
        <authorList>
            <person name="Smith C.H."/>
        </authorList>
    </citation>
    <scope>NUCLEOTIDE SEQUENCE</scope>
    <source>
        <strain evidence="2">CHS0354</strain>
        <tissue evidence="2">Mantle</tissue>
    </source>
</reference>
<proteinExistence type="predicted"/>
<name>A0AAE0RV31_9BIVA</name>
<evidence type="ECO:0000256" key="1">
    <source>
        <dbReference type="SAM" id="Coils"/>
    </source>
</evidence>